<feature type="compositionally biased region" description="Low complexity" evidence="1">
    <location>
        <begin position="446"/>
        <end position="458"/>
    </location>
</feature>
<accession>A0A9J6HCD9</accession>
<feature type="compositionally biased region" description="Pro residues" evidence="1">
    <location>
        <begin position="1"/>
        <end position="14"/>
    </location>
</feature>
<feature type="region of interest" description="Disordered" evidence="1">
    <location>
        <begin position="1"/>
        <end position="23"/>
    </location>
</feature>
<organism evidence="2 3">
    <name type="scientific">Haemaphysalis longicornis</name>
    <name type="common">Bush tick</name>
    <dbReference type="NCBI Taxonomy" id="44386"/>
    <lineage>
        <taxon>Eukaryota</taxon>
        <taxon>Metazoa</taxon>
        <taxon>Ecdysozoa</taxon>
        <taxon>Arthropoda</taxon>
        <taxon>Chelicerata</taxon>
        <taxon>Arachnida</taxon>
        <taxon>Acari</taxon>
        <taxon>Parasitiformes</taxon>
        <taxon>Ixodida</taxon>
        <taxon>Ixodoidea</taxon>
        <taxon>Ixodidae</taxon>
        <taxon>Haemaphysalinae</taxon>
        <taxon>Haemaphysalis</taxon>
    </lineage>
</organism>
<comment type="caution">
    <text evidence="2">The sequence shown here is derived from an EMBL/GenBank/DDBJ whole genome shotgun (WGS) entry which is preliminary data.</text>
</comment>
<sequence length="466" mass="52321">MATARSPPPPPPPRAADASPSEARALLAEEPAHSIEEDIDARDWTTITRKAKPKIPAAPIATLKTVVIRTPNTLKIAQVRHYEILQAIASAANLAPHEQQALTLQVRYRQNVILLKTSNEFTARKVAAITTLSIQACIHIVKAYVTAPVVSCRGVIHGIEKGLSDDQLLESLESWHATILSARMMGETESVLITFEGTHVPHNVLFRRVLYRCKPERPNALKCNRCREYGHRMLNCPHPPTYQRCPTCSTKLNAQDEPPIASTAEETIRPLTTPAPYKSSKIKRATKPHTSAGKASGSSWKHHNQKNTENYLSPGRSLQSKHRLLGSSHLVAPTRSMCSSNKLPTVMTSPHYPQPNRRLQDLLDPIPAIWKFRRSQLHHVHFSSRLRFYQRHIKDRNDPILWYLAEEISAIRQAFELMHTLLSNILQDDERMEFLTNSLKRPRPPTSTEEAAASSSNPPEKRANVA</sequence>
<evidence type="ECO:0000313" key="2">
    <source>
        <dbReference type="EMBL" id="KAH9384512.1"/>
    </source>
</evidence>
<evidence type="ECO:0008006" key="4">
    <source>
        <dbReference type="Google" id="ProtNLM"/>
    </source>
</evidence>
<dbReference type="AlphaFoldDB" id="A0A9J6HCD9"/>
<dbReference type="EMBL" id="JABSTR010002615">
    <property type="protein sequence ID" value="KAH9384512.1"/>
    <property type="molecule type" value="Genomic_DNA"/>
</dbReference>
<gene>
    <name evidence="2" type="ORF">HPB48_026521</name>
</gene>
<proteinExistence type="predicted"/>
<feature type="region of interest" description="Disordered" evidence="1">
    <location>
        <begin position="437"/>
        <end position="466"/>
    </location>
</feature>
<evidence type="ECO:0000256" key="1">
    <source>
        <dbReference type="SAM" id="MobiDB-lite"/>
    </source>
</evidence>
<keyword evidence="3" id="KW-1185">Reference proteome</keyword>
<dbReference type="VEuPathDB" id="VectorBase:HLOH_041716"/>
<evidence type="ECO:0000313" key="3">
    <source>
        <dbReference type="Proteomes" id="UP000821853"/>
    </source>
</evidence>
<dbReference type="OrthoDB" id="7616808at2759"/>
<reference evidence="2 3" key="1">
    <citation type="journal article" date="2020" name="Cell">
        <title>Large-Scale Comparative Analyses of Tick Genomes Elucidate Their Genetic Diversity and Vector Capacities.</title>
        <authorList>
            <consortium name="Tick Genome and Microbiome Consortium (TIGMIC)"/>
            <person name="Jia N."/>
            <person name="Wang J."/>
            <person name="Shi W."/>
            <person name="Du L."/>
            <person name="Sun Y."/>
            <person name="Zhan W."/>
            <person name="Jiang J.F."/>
            <person name="Wang Q."/>
            <person name="Zhang B."/>
            <person name="Ji P."/>
            <person name="Bell-Sakyi L."/>
            <person name="Cui X.M."/>
            <person name="Yuan T.T."/>
            <person name="Jiang B.G."/>
            <person name="Yang W.F."/>
            <person name="Lam T.T."/>
            <person name="Chang Q.C."/>
            <person name="Ding S.J."/>
            <person name="Wang X.J."/>
            <person name="Zhu J.G."/>
            <person name="Ruan X.D."/>
            <person name="Zhao L."/>
            <person name="Wei J.T."/>
            <person name="Ye R.Z."/>
            <person name="Que T.C."/>
            <person name="Du C.H."/>
            <person name="Zhou Y.H."/>
            <person name="Cheng J.X."/>
            <person name="Dai P.F."/>
            <person name="Guo W.B."/>
            <person name="Han X.H."/>
            <person name="Huang E.J."/>
            <person name="Li L.F."/>
            <person name="Wei W."/>
            <person name="Gao Y.C."/>
            <person name="Liu J.Z."/>
            <person name="Shao H.Z."/>
            <person name="Wang X."/>
            <person name="Wang C.C."/>
            <person name="Yang T.C."/>
            <person name="Huo Q.B."/>
            <person name="Li W."/>
            <person name="Chen H.Y."/>
            <person name="Chen S.E."/>
            <person name="Zhou L.G."/>
            <person name="Ni X.B."/>
            <person name="Tian J.H."/>
            <person name="Sheng Y."/>
            <person name="Liu T."/>
            <person name="Pan Y.S."/>
            <person name="Xia L.Y."/>
            <person name="Li J."/>
            <person name="Zhao F."/>
            <person name="Cao W.C."/>
        </authorList>
    </citation>
    <scope>NUCLEOTIDE SEQUENCE [LARGE SCALE GENOMIC DNA]</scope>
    <source>
        <strain evidence="2">HaeL-2018</strain>
    </source>
</reference>
<feature type="region of interest" description="Disordered" evidence="1">
    <location>
        <begin position="273"/>
        <end position="315"/>
    </location>
</feature>
<dbReference type="Proteomes" id="UP000821853">
    <property type="component" value="Unassembled WGS sequence"/>
</dbReference>
<name>A0A9J6HCD9_HAELO</name>
<protein>
    <recommendedName>
        <fullName evidence="4">CCHC-type domain-containing protein</fullName>
    </recommendedName>
</protein>